<keyword evidence="2" id="KW-0723">Serine/threonine-protein kinase</keyword>
<comment type="catalytic activity">
    <reaction evidence="7">
        <text>L-threonyl-[protein] + ATP = O-phospho-L-threonyl-[protein] + ADP + H(+)</text>
        <dbReference type="Rhea" id="RHEA:46608"/>
        <dbReference type="Rhea" id="RHEA-COMP:11060"/>
        <dbReference type="Rhea" id="RHEA-COMP:11605"/>
        <dbReference type="ChEBI" id="CHEBI:15378"/>
        <dbReference type="ChEBI" id="CHEBI:30013"/>
        <dbReference type="ChEBI" id="CHEBI:30616"/>
        <dbReference type="ChEBI" id="CHEBI:61977"/>
        <dbReference type="ChEBI" id="CHEBI:456216"/>
        <dbReference type="EC" id="2.7.11.22"/>
    </reaction>
</comment>
<dbReference type="InterPro" id="IPR008271">
    <property type="entry name" value="Ser/Thr_kinase_AS"/>
</dbReference>
<feature type="binding site" evidence="9">
    <location>
        <position position="34"/>
    </location>
    <ligand>
        <name>ATP</name>
        <dbReference type="ChEBI" id="CHEBI:30616"/>
    </ligand>
</feature>
<evidence type="ECO:0000256" key="1">
    <source>
        <dbReference type="ARBA" id="ARBA00012425"/>
    </source>
</evidence>
<keyword evidence="6 9" id="KW-0067">ATP-binding</keyword>
<accession>A0A1Y1MV14</accession>
<evidence type="ECO:0000256" key="6">
    <source>
        <dbReference type="ARBA" id="ARBA00022840"/>
    </source>
</evidence>
<feature type="compositionally biased region" description="Polar residues" evidence="10">
    <location>
        <begin position="622"/>
        <end position="631"/>
    </location>
</feature>
<dbReference type="PROSITE" id="PS50011">
    <property type="entry name" value="PROTEIN_KINASE_DOM"/>
    <property type="match status" value="1"/>
</dbReference>
<dbReference type="Gene3D" id="3.30.200.20">
    <property type="entry name" value="Phosphorylase Kinase, domain 1"/>
    <property type="match status" value="1"/>
</dbReference>
<evidence type="ECO:0000256" key="5">
    <source>
        <dbReference type="ARBA" id="ARBA00022777"/>
    </source>
</evidence>
<keyword evidence="3" id="KW-0808">Transferase</keyword>
<sequence length="631" mass="72470">MDRYEQLAVVGEGSYGLVMKCRHKDTEQIVAIKKFLETEEDATVRKMALREIRMLKRLKHENLVTMIEVFRYRKRFYLVFEYLEGTVLDELERCGGLDEEMCRERIFQVTRAVQFCHANNVIHRDIKPENVLVSSQGVVKLCDFGFARLVSLAGEQCTEYVATRWYRAPELLVNEPNYGAPVDIWSIGCLFAEMMTGDPLFPGDSDIDQLYITIKLLGKPCLKHLQLMTKSDQLRGLIKCAAPDSSGLQKNFAEWEQLSLNFLASCLRMDPNTRPSADDLLRHKYFTHDRFAKQFLPRLREKIIKEFNENPLLRKMKADIINSTDRSDRCEEAKLRKQPQSDVPKWRINFSEGSIKRKLSCDTSSTCDNYNNVVKSETNPYYLRLSKQTSLHTMLVDKVNREGLGTPNVDRTIRTPNSDLRLIEKHLENLSKLSQKAAGDRPLSNHKDGASHKYPASPPRFQSLQPSLCDVNKSPLFHHPQNVLHPTINNICFTKDPPNKSPNALESISNPSVRSTFNQIPFLNPSKSQQFVKKTDRNPQCDVLNLEPFHNNTTPVWMHGLKSNASKYKTKKEDEFTLPNLPGVLTPIKVKKKGQMSPDSLIAQAITPDRRYKKAKRKCQPDYSTASYRKT</sequence>
<dbReference type="GO" id="GO:0004693">
    <property type="term" value="F:cyclin-dependent protein serine/threonine kinase activity"/>
    <property type="evidence" value="ECO:0007669"/>
    <property type="project" value="UniProtKB-EC"/>
</dbReference>
<dbReference type="Gene3D" id="1.10.510.10">
    <property type="entry name" value="Transferase(Phosphotransferase) domain 1"/>
    <property type="match status" value="1"/>
</dbReference>
<dbReference type="PROSITE" id="PS00108">
    <property type="entry name" value="PROTEIN_KINASE_ST"/>
    <property type="match status" value="1"/>
</dbReference>
<feature type="region of interest" description="Disordered" evidence="10">
    <location>
        <begin position="593"/>
        <end position="631"/>
    </location>
</feature>
<comment type="catalytic activity">
    <reaction evidence="8">
        <text>L-seryl-[protein] + ATP = O-phospho-L-seryl-[protein] + ADP + H(+)</text>
        <dbReference type="Rhea" id="RHEA:17989"/>
        <dbReference type="Rhea" id="RHEA-COMP:9863"/>
        <dbReference type="Rhea" id="RHEA-COMP:11604"/>
        <dbReference type="ChEBI" id="CHEBI:15378"/>
        <dbReference type="ChEBI" id="CHEBI:29999"/>
        <dbReference type="ChEBI" id="CHEBI:30616"/>
        <dbReference type="ChEBI" id="CHEBI:83421"/>
        <dbReference type="ChEBI" id="CHEBI:456216"/>
        <dbReference type="EC" id="2.7.11.22"/>
    </reaction>
</comment>
<dbReference type="InterPro" id="IPR000719">
    <property type="entry name" value="Prot_kinase_dom"/>
</dbReference>
<evidence type="ECO:0000256" key="9">
    <source>
        <dbReference type="PROSITE-ProRule" id="PRU10141"/>
    </source>
</evidence>
<proteinExistence type="predicted"/>
<evidence type="ECO:0000313" key="12">
    <source>
        <dbReference type="EMBL" id="JAV89389.1"/>
    </source>
</evidence>
<dbReference type="EMBL" id="GEZM01020120">
    <property type="protein sequence ID" value="JAV89389.1"/>
    <property type="molecule type" value="Transcribed_RNA"/>
</dbReference>
<evidence type="ECO:0000256" key="4">
    <source>
        <dbReference type="ARBA" id="ARBA00022741"/>
    </source>
</evidence>
<dbReference type="FunFam" id="3.30.200.20:FF:000049">
    <property type="entry name" value="cyclin-dependent kinase-like 1 isoform X1"/>
    <property type="match status" value="1"/>
</dbReference>
<dbReference type="Pfam" id="PF00069">
    <property type="entry name" value="Pkinase"/>
    <property type="match status" value="1"/>
</dbReference>
<dbReference type="FunFam" id="1.10.510.10:FF:000624">
    <property type="entry name" value="Mitogen-activated protein kinase"/>
    <property type="match status" value="1"/>
</dbReference>
<name>A0A1Y1MV14_PHOPY</name>
<evidence type="ECO:0000256" key="2">
    <source>
        <dbReference type="ARBA" id="ARBA00022527"/>
    </source>
</evidence>
<evidence type="ECO:0000256" key="10">
    <source>
        <dbReference type="SAM" id="MobiDB-lite"/>
    </source>
</evidence>
<feature type="region of interest" description="Disordered" evidence="10">
    <location>
        <begin position="434"/>
        <end position="461"/>
    </location>
</feature>
<dbReference type="SUPFAM" id="SSF56112">
    <property type="entry name" value="Protein kinase-like (PK-like)"/>
    <property type="match status" value="1"/>
</dbReference>
<organism evidence="12">
    <name type="scientific">Photinus pyralis</name>
    <name type="common">Common eastern firefly</name>
    <name type="synonym">Lampyris pyralis</name>
    <dbReference type="NCBI Taxonomy" id="7054"/>
    <lineage>
        <taxon>Eukaryota</taxon>
        <taxon>Metazoa</taxon>
        <taxon>Ecdysozoa</taxon>
        <taxon>Arthropoda</taxon>
        <taxon>Hexapoda</taxon>
        <taxon>Insecta</taxon>
        <taxon>Pterygota</taxon>
        <taxon>Neoptera</taxon>
        <taxon>Endopterygota</taxon>
        <taxon>Coleoptera</taxon>
        <taxon>Polyphaga</taxon>
        <taxon>Elateriformia</taxon>
        <taxon>Elateroidea</taxon>
        <taxon>Lampyridae</taxon>
        <taxon>Lampyrinae</taxon>
        <taxon>Photinus</taxon>
    </lineage>
</organism>
<protein>
    <recommendedName>
        <fullName evidence="1">cyclin-dependent kinase</fullName>
        <ecNumber evidence="1">2.7.11.22</ecNumber>
    </recommendedName>
</protein>
<dbReference type="InterPro" id="IPR017441">
    <property type="entry name" value="Protein_kinase_ATP_BS"/>
</dbReference>
<keyword evidence="5" id="KW-0418">Kinase</keyword>
<feature type="domain" description="Protein kinase" evidence="11">
    <location>
        <begin position="4"/>
        <end position="286"/>
    </location>
</feature>
<keyword evidence="4 9" id="KW-0547">Nucleotide-binding</keyword>
<evidence type="ECO:0000256" key="8">
    <source>
        <dbReference type="ARBA" id="ARBA00048367"/>
    </source>
</evidence>
<dbReference type="EC" id="2.7.11.22" evidence="1"/>
<dbReference type="InterPro" id="IPR050117">
    <property type="entry name" value="MAPK"/>
</dbReference>
<dbReference type="SMART" id="SM00220">
    <property type="entry name" value="S_TKc"/>
    <property type="match status" value="1"/>
</dbReference>
<evidence type="ECO:0000259" key="11">
    <source>
        <dbReference type="PROSITE" id="PS50011"/>
    </source>
</evidence>
<dbReference type="PANTHER" id="PTHR24055">
    <property type="entry name" value="MITOGEN-ACTIVATED PROTEIN KINASE"/>
    <property type="match status" value="1"/>
</dbReference>
<dbReference type="GO" id="GO:0005524">
    <property type="term" value="F:ATP binding"/>
    <property type="evidence" value="ECO:0007669"/>
    <property type="project" value="UniProtKB-UniRule"/>
</dbReference>
<evidence type="ECO:0000256" key="7">
    <source>
        <dbReference type="ARBA" id="ARBA00047811"/>
    </source>
</evidence>
<reference evidence="12" key="1">
    <citation type="journal article" date="2016" name="Sci. Rep.">
        <title>Molecular characterization of firefly nuptial gifts: a multi-omics approach sheds light on postcopulatory sexual selection.</title>
        <authorList>
            <person name="Al-Wathiqui N."/>
            <person name="Fallon T.R."/>
            <person name="South A."/>
            <person name="Weng J.K."/>
            <person name="Lewis S.M."/>
        </authorList>
    </citation>
    <scope>NUCLEOTIDE SEQUENCE</scope>
</reference>
<dbReference type="PROSITE" id="PS00107">
    <property type="entry name" value="PROTEIN_KINASE_ATP"/>
    <property type="match status" value="1"/>
</dbReference>
<dbReference type="AlphaFoldDB" id="A0A1Y1MV14"/>
<dbReference type="InterPro" id="IPR011009">
    <property type="entry name" value="Kinase-like_dom_sf"/>
</dbReference>
<evidence type="ECO:0000256" key="3">
    <source>
        <dbReference type="ARBA" id="ARBA00022679"/>
    </source>
</evidence>